<gene>
    <name evidence="1" type="ORF">NCTC10571_02456</name>
</gene>
<dbReference type="EMBL" id="UGPP01000001">
    <property type="protein sequence ID" value="STY72264.1"/>
    <property type="molecule type" value="Genomic_DNA"/>
</dbReference>
<evidence type="ECO:0000313" key="2">
    <source>
        <dbReference type="Proteomes" id="UP000255234"/>
    </source>
</evidence>
<dbReference type="RefSeq" id="WP_115152294.1">
    <property type="nucleotide sequence ID" value="NZ_UGPP01000001.1"/>
</dbReference>
<organism evidence="1 2">
    <name type="scientific">Megamonas hypermegale</name>
    <dbReference type="NCBI Taxonomy" id="158847"/>
    <lineage>
        <taxon>Bacteria</taxon>
        <taxon>Bacillati</taxon>
        <taxon>Bacillota</taxon>
        <taxon>Negativicutes</taxon>
        <taxon>Selenomonadales</taxon>
        <taxon>Selenomonadaceae</taxon>
        <taxon>Megamonas</taxon>
    </lineage>
</organism>
<dbReference type="PANTHER" id="PTHR10000:SF25">
    <property type="entry name" value="PHOSPHATASE YKRA-RELATED"/>
    <property type="match status" value="1"/>
</dbReference>
<proteinExistence type="predicted"/>
<dbReference type="InterPro" id="IPR036412">
    <property type="entry name" value="HAD-like_sf"/>
</dbReference>
<dbReference type="InterPro" id="IPR023214">
    <property type="entry name" value="HAD_sf"/>
</dbReference>
<dbReference type="GO" id="GO:0000287">
    <property type="term" value="F:magnesium ion binding"/>
    <property type="evidence" value="ECO:0007669"/>
    <property type="project" value="TreeGrafter"/>
</dbReference>
<dbReference type="GO" id="GO:0016791">
    <property type="term" value="F:phosphatase activity"/>
    <property type="evidence" value="ECO:0007669"/>
    <property type="project" value="TreeGrafter"/>
</dbReference>
<accession>A0A378NV63</accession>
<reference evidence="1 2" key="1">
    <citation type="submission" date="2018-06" db="EMBL/GenBank/DDBJ databases">
        <authorList>
            <consortium name="Pathogen Informatics"/>
            <person name="Doyle S."/>
        </authorList>
    </citation>
    <scope>NUCLEOTIDE SEQUENCE [LARGE SCALE GENOMIC DNA]</scope>
    <source>
        <strain evidence="1 2">NCTC10571</strain>
    </source>
</reference>
<dbReference type="Proteomes" id="UP000255234">
    <property type="component" value="Unassembled WGS sequence"/>
</dbReference>
<name>A0A378NV63_9FIRM</name>
<dbReference type="InterPro" id="IPR006379">
    <property type="entry name" value="HAD-SF_hydro_IIB"/>
</dbReference>
<dbReference type="GO" id="GO:0005829">
    <property type="term" value="C:cytosol"/>
    <property type="evidence" value="ECO:0007669"/>
    <property type="project" value="TreeGrafter"/>
</dbReference>
<protein>
    <submittedName>
        <fullName evidence="1">Sugar phosphate phosphatase</fullName>
    </submittedName>
</protein>
<dbReference type="SUPFAM" id="SSF56784">
    <property type="entry name" value="HAD-like"/>
    <property type="match status" value="1"/>
</dbReference>
<dbReference type="NCBIfam" id="TIGR01484">
    <property type="entry name" value="HAD-SF-IIB"/>
    <property type="match status" value="1"/>
</dbReference>
<dbReference type="Gene3D" id="3.30.1240.10">
    <property type="match status" value="1"/>
</dbReference>
<dbReference type="Gene3D" id="3.40.50.1000">
    <property type="entry name" value="HAD superfamily/HAD-like"/>
    <property type="match status" value="1"/>
</dbReference>
<sequence length="264" mass="30149">MKIAFSDFDGTLYFHHEDIIPQINIEAVNEWRSKGNIFVLCSGRDVHSLMHEVNNQELTYDFVICNNGGTIFDKNLNLIKSFPLDKIQLKKLVHSDIAKESWHILFSSAEKMRTTINSSKSQLLKYFESEKYKNQDIIQKITVEQALSEMNVIQISLAYETEEIANNYAKRINSEFEGAFLANMNLNCIDICAKGINKAQGVKELLNLQKDKYFEQVLTIGDAQNDVPMIKEFEGYSLNSATMHAKNVATKLYDSVGEMLLDNL</sequence>
<dbReference type="AlphaFoldDB" id="A0A378NV63"/>
<dbReference type="PANTHER" id="PTHR10000">
    <property type="entry name" value="PHOSPHOSERINE PHOSPHATASE"/>
    <property type="match status" value="1"/>
</dbReference>
<dbReference type="Pfam" id="PF08282">
    <property type="entry name" value="Hydrolase_3"/>
    <property type="match status" value="1"/>
</dbReference>
<evidence type="ECO:0000313" key="1">
    <source>
        <dbReference type="EMBL" id="STY72264.1"/>
    </source>
</evidence>